<dbReference type="InterPro" id="IPR052387">
    <property type="entry name" value="Fibrocystin"/>
</dbReference>
<sequence length="2495" mass="259591">MTDTSLRSWGDSGSLSGSRAFEVWREPCSIEIFTTWNSTKAEYGGVAVVLQGSGNEDLVEPNNMFGYSCHFGTITVSAVMDTLTINRTVTCISPASQHPSTSVELWTGPNIDSFKPCTTFPTFAYPADSEDTYTEVVGDETTVVYTGTNISAVPTYVSTSGGSVISLSGISLSTASLCRVGSDASAPVHFVSSSLIQCEIPPHTEGEEYLYSAPSASVEITSVYFTALAEISSVLPSTGGLEGGTAVRVRGANFKDTDDLLCRYGSISVLASYYSTTQVQCVTPAHMIGSIPVGVGRRDGISHSFWGDKLFVYDSTDILGAVMPSVVNNVGSTSLSLVWSVVYSGGTGCKVGGVLLDPCTVSGSTTPGFVQVYSYTFASDERVSEPAAFAYYTSPIVSGSIPVVLQNFIPTVVYMLGSDFVDEANVLCSFGDNAVDATFVSSALVKCASHLVGAVGNTDAQVGFGSASDDGVWSRTVMSLSVVDILTMSSVSPTRGVLAGGTVVTVTGTGFEGGGVVYCRIGTVSYIEARTIHDKKVECTAPSYYDETVDIQVAILGNVYADTAQSFVYSTGVDVVAIIPPTSPLAGGTAISLFGLAGSVGDSYDCVMSGAAVAGTISRFGEVECANPAGEEGFAAVGIGSIIDDEIDQQTIEYARAPVISSVYPLNGPTSGGTLIYTSGSHMRDSAYLSLEANAGASSHFVSSALVVTELPISTAAVFSASVKQNGNLVSNALTFASRAAVTLSSVTPTGIAISGGSVVYVTGSNMPNDNTLYCSFGTILVSAQWSSSTAANCVSPAHLVDSTSTKFRVHADGLSSTTSKDITYVSTSEITETLPPSLSATELPASVTILGAWLASASCDGIALSLNSTWASEFACTLDPVGVGYTAVSVISRGQTMSVSYLIKETPLLLSVSPPGASTMPGELFTLTVQHFIADDADQFHCLFDATSAVAPHIISSSLIRCESVATTKVSTRLTIEGGDGAYPLSRQAAPVVSSIAPSSSGDIGGTLVTLTGTNIPLIDNSAVCSFGSIGPIAAQYVSPLVVTCVSPAGVSSASSSVCASVYSALSPSKSCASSPMTYVAPVDPPVILDHGVSSKQGGYFFLWRSSASYLLVPTLSFVEFGRGNATMSSTIVSVYIAPQLPGGFTTVSAIDEVGGVSFDQVMVQPVPTITGLNPRVTPAAGGSQVWISGTDLKSEVLKLSVDDANVDYNIVSSALIVIQTPNHASGGSIIKAQLGSRTDSSGVGIGPFTSTGLDYIDGIDLTSISSSLGPTTGTMSVSLVGEGFSDTSELGCRFGTLGPVTASYVHGREIRCAVPNHIAGQVPVEVSANRRDFTFNSTIPSNGAVWGTSTYYYWSASPGGTPTTYRGVTYTYAKSPYNVDAVIPAHGPMHITTEYTIFGAGLDSAVTDLCSSLNVTARQVSSTDGSITCSWGASAVAGFVQVGVYAIVSTYTQYDSTQTQFEYYDPLSVTSVDPLVGPVDGGTVLFMSGANFRKGDVSRVMFGSTAVVSHVVSSALGIIETPTFATKGTKALYASTHEHSPSTAFTALDQLLLSSVSPTFSPIEGGSTLIVSGDKLSAPSTIWCRAGTIGPFYARAYDSKVLKCISPAHSKESVHLQISMNKRDWRYELTLSLANPALPSGTSVDSILTLDYVFPAKIKDVLPRAGHVTDQVATVEAFYEAPYPAQNVSSRGCLTGGTTLTSTYSVTTNIYSILCTLERDSFIEGMYPIIITGPDAANTSFSGSFHYVTSPTIDAWGPEVIHTGGGTLVSVMLVDAISDGLVCMFSPWYQNEFTATFAIDAHFVSSSLIICESPYADPLIEIGLTAGLLGTTPEDGQAELNSIMRPAITSLQADSLFLDGGSAMNIFGTDLGMQVYDLYASLGTISPLALRWVTAAQVEAISPATVSGNKTLFLSHALSARSDPYEAELTFFKPFEPSPLIPSVVPAKDNVFVRLHAHIGSLPSSVPTCNPAAPQYTLCQEANNIGGILTQIHSVNFAILQLPGGANLTVNVPQLAYVDGASSATVQPNIAVTGGGTVAVVSGVNFVEGMTSIRLGDVAQTNPYISQSFLSSALIRFEAPAGASDATASIYTSTGFVDSDSWGSAGAVMKYRSLPSMTNAAALETLESGGRLVKLTGSGFVSNRDLFCKFGEIHVRATYVSATILNCVAPGLKPQTYSVRVSNNMLDYSKFVNSASSDSDTDVTVTPVPDFTGGINSATNLFGPNSGGTLISFSFSASVPSSLACKFFSRYGNGFISDSSTAKCLTPSSDAGFVPVQLSPSSEAGTSYTAIGIQFEFQEAPEIDMVYPEMGVFGGGTVINVHGDNLIQSVSVASHGSPMMPGTSVDGLSCRFGGMYTVGAVHVSSTIMRCETPTFSIGLMDAPLVVDLSLNADDWTGSQIVFEPIENMPLSSLSPLAGTRAGGTTLTVASSYFPPDTPVWCKFGTTGPIHALFNGDGSVRCKSPAKAEGDIPIAISRGNPIDFAFDYTKIFKM</sequence>
<protein>
    <recommendedName>
        <fullName evidence="2">IPT/TIG domain-containing protein</fullName>
    </recommendedName>
</protein>
<dbReference type="PANTHER" id="PTHR46769:SF2">
    <property type="entry name" value="FIBROCYSTIN-L ISOFORM 2 PRECURSOR-RELATED"/>
    <property type="match status" value="1"/>
</dbReference>
<keyword evidence="1" id="KW-0732">Signal</keyword>
<feature type="domain" description="IPT/TIG" evidence="2">
    <location>
        <begin position="657"/>
        <end position="737"/>
    </location>
</feature>
<evidence type="ECO:0000259" key="2">
    <source>
        <dbReference type="SMART" id="SM00429"/>
    </source>
</evidence>
<proteinExistence type="predicted"/>
<dbReference type="CDD" id="cd00603">
    <property type="entry name" value="IPT_PCSR"/>
    <property type="match status" value="1"/>
</dbReference>
<evidence type="ECO:0000256" key="1">
    <source>
        <dbReference type="ARBA" id="ARBA00022729"/>
    </source>
</evidence>
<dbReference type="SMART" id="SM00429">
    <property type="entry name" value="IPT"/>
    <property type="match status" value="9"/>
</dbReference>
<dbReference type="InterPro" id="IPR002909">
    <property type="entry name" value="IPT_dom"/>
</dbReference>
<feature type="domain" description="IPT/TIG" evidence="2">
    <location>
        <begin position="1468"/>
        <end position="1550"/>
    </location>
</feature>
<dbReference type="Gene3D" id="2.60.40.10">
    <property type="entry name" value="Immunoglobulins"/>
    <property type="match status" value="15"/>
</dbReference>
<dbReference type="InterPro" id="IPR013783">
    <property type="entry name" value="Ig-like_fold"/>
</dbReference>
<dbReference type="CDD" id="cd00102">
    <property type="entry name" value="IPT"/>
    <property type="match status" value="3"/>
</dbReference>
<name>A0A7R9T1P1_9CHLO</name>
<reference evidence="3" key="1">
    <citation type="submission" date="2021-01" db="EMBL/GenBank/DDBJ databases">
        <authorList>
            <person name="Corre E."/>
            <person name="Pelletier E."/>
            <person name="Niang G."/>
            <person name="Scheremetjew M."/>
            <person name="Finn R."/>
            <person name="Kale V."/>
            <person name="Holt S."/>
            <person name="Cochrane G."/>
            <person name="Meng A."/>
            <person name="Brown T."/>
            <person name="Cohen L."/>
        </authorList>
    </citation>
    <scope>NUCLEOTIDE SEQUENCE</scope>
    <source>
        <strain evidence="3">Clade-A-BCC118000</strain>
    </source>
</reference>
<dbReference type="PANTHER" id="PTHR46769">
    <property type="entry name" value="POLYCYSTIC KIDNEY AND HEPATIC DISEASE 1 (AUTOSOMAL RECESSIVE)-LIKE 1"/>
    <property type="match status" value="1"/>
</dbReference>
<dbReference type="InterPro" id="IPR014756">
    <property type="entry name" value="Ig_E-set"/>
</dbReference>
<dbReference type="SUPFAM" id="SSF81296">
    <property type="entry name" value="E set domains"/>
    <property type="match status" value="14"/>
</dbReference>
<dbReference type="EMBL" id="HBDX01002858">
    <property type="protein sequence ID" value="CAD8221742.1"/>
    <property type="molecule type" value="Transcribed_RNA"/>
</dbReference>
<organism evidence="3">
    <name type="scientific">Ostreococcus sp. 'lucimarinus'</name>
    <dbReference type="NCBI Taxonomy" id="242159"/>
    <lineage>
        <taxon>Eukaryota</taxon>
        <taxon>Viridiplantae</taxon>
        <taxon>Chlorophyta</taxon>
        <taxon>Mamiellophyceae</taxon>
        <taxon>Mamiellales</taxon>
        <taxon>Bathycoccaceae</taxon>
        <taxon>Ostreococcus</taxon>
    </lineage>
</organism>
<feature type="domain" description="IPT/TIG" evidence="2">
    <location>
        <begin position="485"/>
        <end position="570"/>
    </location>
</feature>
<feature type="domain" description="IPT/TIG" evidence="2">
    <location>
        <begin position="228"/>
        <end position="308"/>
    </location>
</feature>
<evidence type="ECO:0000313" key="3">
    <source>
        <dbReference type="EMBL" id="CAD8221742.1"/>
    </source>
</evidence>
<feature type="domain" description="IPT/TIG" evidence="2">
    <location>
        <begin position="991"/>
        <end position="1081"/>
    </location>
</feature>
<feature type="domain" description="IPT/TIG" evidence="2">
    <location>
        <begin position="2302"/>
        <end position="2407"/>
    </location>
</feature>
<feature type="domain" description="IPT/TIG" evidence="2">
    <location>
        <begin position="1168"/>
        <end position="1258"/>
    </location>
</feature>
<gene>
    <name evidence="3" type="ORF">OLUC0939_LOCUS2463</name>
</gene>
<feature type="domain" description="IPT/TIG" evidence="2">
    <location>
        <begin position="1263"/>
        <end position="1338"/>
    </location>
</feature>
<feature type="domain" description="IPT/TIG" evidence="2">
    <location>
        <begin position="1552"/>
        <end position="1636"/>
    </location>
</feature>
<dbReference type="Pfam" id="PF01833">
    <property type="entry name" value="TIG"/>
    <property type="match status" value="11"/>
</dbReference>
<accession>A0A7R9T1P1</accession>